<accession>A0A7D5GD17</accession>
<keyword evidence="1" id="KW-0812">Transmembrane</keyword>
<dbReference type="EMBL" id="CP058529">
    <property type="protein sequence ID" value="QLG28626.1"/>
    <property type="molecule type" value="Genomic_DNA"/>
</dbReference>
<keyword evidence="1" id="KW-1133">Transmembrane helix</keyword>
<keyword evidence="3" id="KW-1185">Reference proteome</keyword>
<dbReference type="Pfam" id="PF24364">
    <property type="entry name" value="DUF7520"/>
    <property type="match status" value="1"/>
</dbReference>
<dbReference type="GeneID" id="56030007"/>
<proteinExistence type="predicted"/>
<feature type="transmembrane region" description="Helical" evidence="1">
    <location>
        <begin position="21"/>
        <end position="42"/>
    </location>
</feature>
<dbReference type="AlphaFoldDB" id="A0A7D5GD17"/>
<feature type="transmembrane region" description="Helical" evidence="1">
    <location>
        <begin position="62"/>
        <end position="85"/>
    </location>
</feature>
<keyword evidence="1" id="KW-0472">Membrane</keyword>
<dbReference type="InterPro" id="IPR055942">
    <property type="entry name" value="DUF7520"/>
</dbReference>
<gene>
    <name evidence="2" type="ORF">HUG10_14200</name>
</gene>
<protein>
    <submittedName>
        <fullName evidence="2">Cox cluster protein</fullName>
    </submittedName>
</protein>
<reference evidence="2 3" key="1">
    <citation type="submission" date="2020-07" db="EMBL/GenBank/DDBJ databases">
        <title>Gai3-2, isolated from salt lake.</title>
        <authorList>
            <person name="Cui H."/>
            <person name="Shi X."/>
        </authorList>
    </citation>
    <scope>NUCLEOTIDE SEQUENCE [LARGE SCALE GENOMIC DNA]</scope>
    <source>
        <strain evidence="2 3">Gai3-2</strain>
    </source>
</reference>
<evidence type="ECO:0000256" key="1">
    <source>
        <dbReference type="SAM" id="Phobius"/>
    </source>
</evidence>
<name>A0A7D5GD17_9EURY</name>
<dbReference type="Proteomes" id="UP000509750">
    <property type="component" value="Chromosome"/>
</dbReference>
<organism evidence="2 3">
    <name type="scientific">Halorarum halophilum</name>
    <dbReference type="NCBI Taxonomy" id="2743090"/>
    <lineage>
        <taxon>Archaea</taxon>
        <taxon>Methanobacteriati</taxon>
        <taxon>Methanobacteriota</taxon>
        <taxon>Stenosarchaea group</taxon>
        <taxon>Halobacteria</taxon>
        <taxon>Halobacteriales</taxon>
        <taxon>Haloferacaceae</taxon>
        <taxon>Halorarum</taxon>
    </lineage>
</organism>
<sequence length="98" mass="10090">MTEPRDGAGTRAATQGARLVLVLYVLLVGVGGAGGALVAVFVDDLSSPALFGLFPMPVSVPGFAAYGAITVAVVLGVPLLLVVYVSRRIEDPHATERR</sequence>
<evidence type="ECO:0000313" key="2">
    <source>
        <dbReference type="EMBL" id="QLG28626.1"/>
    </source>
</evidence>
<evidence type="ECO:0000313" key="3">
    <source>
        <dbReference type="Proteomes" id="UP000509750"/>
    </source>
</evidence>
<dbReference type="KEGG" id="halg:HUG10_14200"/>
<dbReference type="RefSeq" id="WP_179170200.1">
    <property type="nucleotide sequence ID" value="NZ_CP058529.1"/>
</dbReference>